<sequence>MTMYINFISVVLLARLSDNFEPKTPASAPGHSDAPAQLSAAPASESSLGSAGAGNNYEKPLNDCPVDAGCDCNTTSAIVTYDSGRAYFAVCADDCETVNECPPYHGGKSIYTEVKCIPFGRCYINCMIDDDCPGDALCKEAHIAKYVENVCLYYVR</sequence>
<dbReference type="EMBL" id="JABANP010000146">
    <property type="protein sequence ID" value="KAF4688641.1"/>
    <property type="molecule type" value="Genomic_DNA"/>
</dbReference>
<evidence type="ECO:0000313" key="2">
    <source>
        <dbReference type="Proteomes" id="UP000541610"/>
    </source>
</evidence>
<name>A0A7J6P000_PEROL</name>
<reference evidence="1 2" key="1">
    <citation type="submission" date="2020-04" db="EMBL/GenBank/DDBJ databases">
        <title>Perkinsus olseni comparative genomics.</title>
        <authorList>
            <person name="Bogema D.R."/>
        </authorList>
    </citation>
    <scope>NUCLEOTIDE SEQUENCE [LARGE SCALE GENOMIC DNA]</scope>
    <source>
        <strain evidence="1">00978-12</strain>
    </source>
</reference>
<accession>A0A7J6P000</accession>
<protein>
    <submittedName>
        <fullName evidence="1">Uncharacterized protein</fullName>
    </submittedName>
</protein>
<proteinExistence type="predicted"/>
<evidence type="ECO:0000313" key="1">
    <source>
        <dbReference type="EMBL" id="KAF4688641.1"/>
    </source>
</evidence>
<organism evidence="1 2">
    <name type="scientific">Perkinsus olseni</name>
    <name type="common">Perkinsus atlanticus</name>
    <dbReference type="NCBI Taxonomy" id="32597"/>
    <lineage>
        <taxon>Eukaryota</taxon>
        <taxon>Sar</taxon>
        <taxon>Alveolata</taxon>
        <taxon>Perkinsozoa</taxon>
        <taxon>Perkinsea</taxon>
        <taxon>Perkinsida</taxon>
        <taxon>Perkinsidae</taxon>
        <taxon>Perkinsus</taxon>
    </lineage>
</organism>
<dbReference type="Proteomes" id="UP000541610">
    <property type="component" value="Unassembled WGS sequence"/>
</dbReference>
<gene>
    <name evidence="1" type="ORF">FOZ60_002562</name>
</gene>
<comment type="caution">
    <text evidence="1">The sequence shown here is derived from an EMBL/GenBank/DDBJ whole genome shotgun (WGS) entry which is preliminary data.</text>
</comment>
<dbReference type="AlphaFoldDB" id="A0A7J6P000"/>